<accession>A0A9W8W632</accession>
<evidence type="ECO:0000256" key="2">
    <source>
        <dbReference type="ARBA" id="ARBA00022857"/>
    </source>
</evidence>
<evidence type="ECO:0000313" key="5">
    <source>
        <dbReference type="Proteomes" id="UP001140502"/>
    </source>
</evidence>
<dbReference type="InterPro" id="IPR008030">
    <property type="entry name" value="NmrA-like"/>
</dbReference>
<dbReference type="Pfam" id="PF05368">
    <property type="entry name" value="NmrA"/>
    <property type="match status" value="1"/>
</dbReference>
<sequence>MSSQKLIVILGATGNQGGSVVTTYLQEPGWKVRALTRNASSAKAKALASRGAEVVEADLDKPSTLAAAFDGANTIFAVSDFWGLYGDPANKGKPKPGQPLNVWAGEHETQQLNDVVDAAAKVSTLERFIISALSDATKWSKGKYKHVYHFDSKAKAVVYAKETYPELWAKTSVYQAGLFLGNFVQNPLTQPIKASIPTPNADGVVQFIGHLEQDVKIPFIAAEEDTGPLVKALLQQPAGVNLIGYREWISTREAAAALTRATGLKAEVVTLPKGQFAPGLDADLKVELEDNFAYFNEFGYEGRDDPTVTHPRDLKFPPSFETSEDYFRKQDWTKVFGA</sequence>
<evidence type="ECO:0000256" key="1">
    <source>
        <dbReference type="ARBA" id="ARBA00006328"/>
    </source>
</evidence>
<dbReference type="Gene3D" id="3.40.50.720">
    <property type="entry name" value="NAD(P)-binding Rossmann-like Domain"/>
    <property type="match status" value="1"/>
</dbReference>
<dbReference type="PANTHER" id="PTHR42748">
    <property type="entry name" value="NITROGEN METABOLITE REPRESSION PROTEIN NMRA FAMILY MEMBER"/>
    <property type="match status" value="1"/>
</dbReference>
<organism evidence="4 5">
    <name type="scientific">Fusarium piperis</name>
    <dbReference type="NCBI Taxonomy" id="1435070"/>
    <lineage>
        <taxon>Eukaryota</taxon>
        <taxon>Fungi</taxon>
        <taxon>Dikarya</taxon>
        <taxon>Ascomycota</taxon>
        <taxon>Pezizomycotina</taxon>
        <taxon>Sordariomycetes</taxon>
        <taxon>Hypocreomycetidae</taxon>
        <taxon>Hypocreales</taxon>
        <taxon>Nectriaceae</taxon>
        <taxon>Fusarium</taxon>
        <taxon>Fusarium solani species complex</taxon>
    </lineage>
</organism>
<dbReference type="Gene3D" id="3.90.25.10">
    <property type="entry name" value="UDP-galactose 4-epimerase, domain 1"/>
    <property type="match status" value="1"/>
</dbReference>
<reference evidence="4" key="1">
    <citation type="submission" date="2022-10" db="EMBL/GenBank/DDBJ databases">
        <title>Tapping the CABI collections for fungal endophytes: first genome assemblies for Collariella, Neodidymelliopsis, Ascochyta clinopodiicola, Didymella pomorum, Didymosphaeria variabile, Neocosmospora piperis and Neocucurbitaria cava.</title>
        <authorList>
            <person name="Hill R."/>
        </authorList>
    </citation>
    <scope>NUCLEOTIDE SEQUENCE</scope>
    <source>
        <strain evidence="4">IMI 366586</strain>
    </source>
</reference>
<name>A0A9W8W632_9HYPO</name>
<protein>
    <recommendedName>
        <fullName evidence="3">NmrA-like domain-containing protein</fullName>
    </recommendedName>
</protein>
<dbReference type="SUPFAM" id="SSF51735">
    <property type="entry name" value="NAD(P)-binding Rossmann-fold domains"/>
    <property type="match status" value="1"/>
</dbReference>
<dbReference type="PANTHER" id="PTHR42748:SF26">
    <property type="entry name" value="NMRA-LIKE DOMAIN-CONTAINING PROTEIN"/>
    <property type="match status" value="1"/>
</dbReference>
<dbReference type="InterPro" id="IPR036291">
    <property type="entry name" value="NAD(P)-bd_dom_sf"/>
</dbReference>
<dbReference type="InterPro" id="IPR051164">
    <property type="entry name" value="NmrA-like_oxidored"/>
</dbReference>
<evidence type="ECO:0000313" key="4">
    <source>
        <dbReference type="EMBL" id="KAJ4313213.1"/>
    </source>
</evidence>
<feature type="domain" description="NmrA-like" evidence="3">
    <location>
        <begin position="4"/>
        <end position="310"/>
    </location>
</feature>
<dbReference type="OrthoDB" id="3358371at2759"/>
<dbReference type="EMBL" id="JAPEUR010000265">
    <property type="protein sequence ID" value="KAJ4313213.1"/>
    <property type="molecule type" value="Genomic_DNA"/>
</dbReference>
<keyword evidence="5" id="KW-1185">Reference proteome</keyword>
<comment type="caution">
    <text evidence="4">The sequence shown here is derived from an EMBL/GenBank/DDBJ whole genome shotgun (WGS) entry which is preliminary data.</text>
</comment>
<proteinExistence type="inferred from homology"/>
<evidence type="ECO:0000259" key="3">
    <source>
        <dbReference type="Pfam" id="PF05368"/>
    </source>
</evidence>
<dbReference type="AlphaFoldDB" id="A0A9W8W632"/>
<gene>
    <name evidence="4" type="ORF">N0V84_009539</name>
</gene>
<dbReference type="GO" id="GO:0005634">
    <property type="term" value="C:nucleus"/>
    <property type="evidence" value="ECO:0007669"/>
    <property type="project" value="TreeGrafter"/>
</dbReference>
<keyword evidence="2" id="KW-0521">NADP</keyword>
<comment type="similarity">
    <text evidence="1">Belongs to the NmrA-type oxidoreductase family.</text>
</comment>
<dbReference type="Proteomes" id="UP001140502">
    <property type="component" value="Unassembled WGS sequence"/>
</dbReference>